<name>A0A6J5SKW5_9CAUD</name>
<gene>
    <name evidence="2" type="ORF">UFOVP1469_49</name>
    <name evidence="3" type="ORF">UFOVP1556_3</name>
</gene>
<dbReference type="EMBL" id="LR797418">
    <property type="protein sequence ID" value="CAB4215009.1"/>
    <property type="molecule type" value="Genomic_DNA"/>
</dbReference>
<evidence type="ECO:0000256" key="1">
    <source>
        <dbReference type="SAM" id="MobiDB-lite"/>
    </source>
</evidence>
<feature type="compositionally biased region" description="Polar residues" evidence="1">
    <location>
        <begin position="456"/>
        <end position="469"/>
    </location>
</feature>
<reference evidence="2" key="1">
    <citation type="submission" date="2020-05" db="EMBL/GenBank/DDBJ databases">
        <authorList>
            <person name="Chiriac C."/>
            <person name="Salcher M."/>
            <person name="Ghai R."/>
            <person name="Kavagutti S V."/>
        </authorList>
    </citation>
    <scope>NUCLEOTIDE SEQUENCE</scope>
</reference>
<accession>A0A6J5SKW5</accession>
<evidence type="ECO:0000313" key="3">
    <source>
        <dbReference type="EMBL" id="CAB5229182.1"/>
    </source>
</evidence>
<protein>
    <submittedName>
        <fullName evidence="2">Uncharacterized protein</fullName>
    </submittedName>
</protein>
<organism evidence="2">
    <name type="scientific">uncultured Caudovirales phage</name>
    <dbReference type="NCBI Taxonomy" id="2100421"/>
    <lineage>
        <taxon>Viruses</taxon>
        <taxon>Duplodnaviria</taxon>
        <taxon>Heunggongvirae</taxon>
        <taxon>Uroviricota</taxon>
        <taxon>Caudoviricetes</taxon>
        <taxon>Peduoviridae</taxon>
        <taxon>Maltschvirus</taxon>
        <taxon>Maltschvirus maltsch</taxon>
    </lineage>
</organism>
<proteinExistence type="predicted"/>
<dbReference type="EMBL" id="LR798400">
    <property type="protein sequence ID" value="CAB5229182.1"/>
    <property type="molecule type" value="Genomic_DNA"/>
</dbReference>
<evidence type="ECO:0000313" key="2">
    <source>
        <dbReference type="EMBL" id="CAB4215009.1"/>
    </source>
</evidence>
<feature type="region of interest" description="Disordered" evidence="1">
    <location>
        <begin position="319"/>
        <end position="338"/>
    </location>
</feature>
<sequence>MAENKLYNFNLPSPYQAELSRIADQRRMAEMLQVQSQSPTERFSYKGIEAHTPATAGLAKLLQGFGGAYFQREALDQEKALGERYRSDQLADMTTLGTAINAPAVPGRVGQAEVPAREAEIAPEEMVQSADYGTPLPGAAIPAVPAIAARQAGYIGPEMIAGMKTPEGANQVLALSLAQRQSQIEAERRANEPFNLTGEQTRFQPVPGGPPIPIASGVPKTPFAPIDVSKFTPASVQAAMNPDGTVDRTKLVPITEPRTGQLGVYDEYAKQERDAGRVPKSIEKYETDQKRAGRTPAAQRERSVYDADRGGVVNLETGAFTPATQSGKPLSPKNKPLTESQAKAAVFESQMRGATDELALIPGYNPESGFSQAETAVAGGRGNMMVSENAQRAKQAQSQWAESFLRFKTGAASNPAEIALNIATFFPQFGDKPGNIAQKKRMRARAESDIAFASGNALSQKQNKPSDQTKVPDPLDPLGLRR</sequence>
<feature type="region of interest" description="Disordered" evidence="1">
    <location>
        <begin position="451"/>
        <end position="482"/>
    </location>
</feature>